<dbReference type="RefSeq" id="WP_006449525.1">
    <property type="nucleotide sequence ID" value="NZ_CP018728.1"/>
</dbReference>
<gene>
    <name evidence="2" type="ORF">CFBP8129_43580</name>
</gene>
<dbReference type="InterPro" id="IPR018891">
    <property type="entry name" value="AIPR_C"/>
</dbReference>
<feature type="domain" description="Abortive phage infection protein C-terminal" evidence="1">
    <location>
        <begin position="258"/>
        <end position="496"/>
    </location>
</feature>
<sequence length="567" mass="63693">MNPVVSAQLGEFKRSNPNCFEKDSEYFEVFSIFSVENGLLGENIDPFDAHLKGEEFGVDGIAVLVQGTLCKDTDDVASVLAVGNHHLAEFHFFQSKTSEKMDYGDLSKFIDGVYDFFTKNALLHSGQIIDLISAKDLVYSSSTKSNPRLKCFFCTTGSDMPSGAIESLISAGKKRLEELSIFDDVEIICVGAKQIQSGYRSATNSNSAALNFPKALTLPAHEKVDEAYVGYIQADQLLEIVLTAKDPEGKSSINRAVFYDNVRDFNPDSEINKSIANDLLNDGCSSFVFKNNGVTVVAKSINRKGDVFSIEDYQIVNGCQTTNILAENAGYASLIYVPLRLIGSKNAEFISSIIIGTNKQNEVRADQFWALLPFMKDLEEYCQSKDGDERIFIERRENQYRNVSIERARIMKPSDLMKAAAAMFFFQPNRAARDHRGIRSEFADKIFQPSHSVELYHLAAYASYRFGYLIRTSKVDRAKAIYKYYCLFSLVRKLWTTPNIISASKKDQRKVLEGAYKILLDEDQFVQHINQVSDQLDGFLGDGRTREQVRDAIRSDAVFAQFKVSFT</sequence>
<accession>A0A6V7F775</accession>
<protein>
    <recommendedName>
        <fullName evidence="1">Abortive phage infection protein C-terminal domain-containing protein</fullName>
    </recommendedName>
</protein>
<dbReference type="EMBL" id="LR828253">
    <property type="protein sequence ID" value="CAD0359173.1"/>
    <property type="molecule type" value="Genomic_DNA"/>
</dbReference>
<dbReference type="Pfam" id="PF10592">
    <property type="entry name" value="AIPR"/>
    <property type="match status" value="1"/>
</dbReference>
<proteinExistence type="predicted"/>
<evidence type="ECO:0000259" key="1">
    <source>
        <dbReference type="Pfam" id="PF10592"/>
    </source>
</evidence>
<evidence type="ECO:0000313" key="2">
    <source>
        <dbReference type="EMBL" id="CAD0359167.1"/>
    </source>
</evidence>
<dbReference type="AlphaFoldDB" id="A0A6V7F775"/>
<organism evidence="2">
    <name type="scientific">Xanthomonas hortorum pv. gardneri</name>
    <dbReference type="NCBI Taxonomy" id="2754056"/>
    <lineage>
        <taxon>Bacteria</taxon>
        <taxon>Pseudomonadati</taxon>
        <taxon>Pseudomonadota</taxon>
        <taxon>Gammaproteobacteria</taxon>
        <taxon>Lysobacterales</taxon>
        <taxon>Lysobacteraceae</taxon>
        <taxon>Xanthomonas</taxon>
    </lineage>
</organism>
<dbReference type="EMBL" id="LR828253">
    <property type="protein sequence ID" value="CAD0359167.1"/>
    <property type="molecule type" value="Genomic_DNA"/>
</dbReference>
<name>A0A6V7F775_9XANT</name>
<reference evidence="2" key="1">
    <citation type="submission" date="2020-07" db="EMBL/GenBank/DDBJ databases">
        <authorList>
            <person name="Pothier F. J."/>
        </authorList>
    </citation>
    <scope>NUCLEOTIDE SEQUENCE</scope>
    <source>
        <strain evidence="2">CFBP 8129</strain>
    </source>
</reference>